<protein>
    <submittedName>
        <fullName evidence="6">Immunoglobulin domain-containing protein</fullName>
    </submittedName>
</protein>
<dbReference type="SMART" id="SM00408">
    <property type="entry name" value="IGc2"/>
    <property type="match status" value="5"/>
</dbReference>
<dbReference type="InterPro" id="IPR036179">
    <property type="entry name" value="Ig-like_dom_sf"/>
</dbReference>
<dbReference type="PANTHER" id="PTHR44170">
    <property type="entry name" value="PROTEIN SIDEKICK"/>
    <property type="match status" value="1"/>
</dbReference>
<feature type="chain" id="PRO_5035270904" evidence="4">
    <location>
        <begin position="19"/>
        <end position="967"/>
    </location>
</feature>
<dbReference type="AlphaFoldDB" id="A0A8A4TR39"/>
<keyword evidence="1 4" id="KW-0732">Signal</keyword>
<dbReference type="GO" id="GO:0016020">
    <property type="term" value="C:membrane"/>
    <property type="evidence" value="ECO:0007669"/>
    <property type="project" value="UniProtKB-SubCell"/>
</dbReference>
<sequence>MNTFKLLLVVFFTSWCFAQDVDCPGFEILEQPEAQSACLGESASFSVVATGAGTPTYQWRKDCVPLVGETAATLTIDAVTDADYGWYSCTVTDDCGVLHTIEVPLDRDPELAITQQPIPFDFACLGDPYTLGVTATGATTFQWRKDCEPILGATSSTYEIDAVLMEDLGNYDCVVGNSCAVLTSTTANLMAQSIPTVELLTFDITCEDAAGSLFAIVNPTTGVTYQWFKDDVALVGEVSRRLRFNSLDPDDSGEYFCRVQLPCGPEDTETFDLAVQPKARFTSQPQSQSVCEGDTTTFAVVAEGPAEITYRWQKDGNDLPDSNTPTLILEDVDADDLGQYRCFLSSGECDGEVSETATLSLDPDCDERDVNCPGFAIVQQPQNQTACLGESASFSVTAIGEGTLSYQWRKNGFKLDGATASTLILDSVTDADYGSYSCTVSDNCGVLTTIVVHLDSNVELAIRQDPMSNYRACQGESFTFSVVAEGATSYQWRRDCEPIEGATDSSYTIESIGPDDFGKYDCVVMNACAVLTSKSGILFETPLPSIEVRPVQTTCVGENASLWAIVVPGGAVDAYQWYKDGEPLAGEIASVLQFSPLSTEDSGSYFCRLELQCGSVDTETEELVIEPPASFTSQPESQTVCPDQTVTLSVTATGPQNITYRWQKDEVDIPGADAPTLVIEGLDENDVGDYRCFLSSGDCGGEASQVATLSLDVNCFVTDPELRTFLVDATWRDGENDVVIDLDDNGLISQSEAELVTGVLDVSGLGIEDLVGISFFANLTGLICADNRLTGLPAELGDMANLKTLDASGNQIDHLPDFSTTSLTFLDLSNNRLPGASRGLGGAFPSTLESLALDSNAFSSLPSLVGLPELHVFTIAGNQISDFAGLSADNGIGDESQDRIALEYNRLGDQPSPCTGLQDLIDRIAASGAELSIDPQVDVRPSADWPQENVLDLMISLFVDLNCGGDR</sequence>
<evidence type="ECO:0000256" key="3">
    <source>
        <dbReference type="ARBA" id="ARBA00023157"/>
    </source>
</evidence>
<dbReference type="Gene3D" id="3.80.10.10">
    <property type="entry name" value="Ribonuclease Inhibitor"/>
    <property type="match status" value="1"/>
</dbReference>
<organism evidence="6 7">
    <name type="scientific">Sulfidibacter corallicola</name>
    <dbReference type="NCBI Taxonomy" id="2818388"/>
    <lineage>
        <taxon>Bacteria</taxon>
        <taxon>Pseudomonadati</taxon>
        <taxon>Acidobacteriota</taxon>
        <taxon>Holophagae</taxon>
        <taxon>Acanthopleuribacterales</taxon>
        <taxon>Acanthopleuribacteraceae</taxon>
        <taxon>Sulfidibacter</taxon>
    </lineage>
</organism>
<dbReference type="PROSITE" id="PS51450">
    <property type="entry name" value="LRR"/>
    <property type="match status" value="2"/>
</dbReference>
<dbReference type="RefSeq" id="WP_237378634.1">
    <property type="nucleotide sequence ID" value="NZ_CP071793.1"/>
</dbReference>
<dbReference type="SMART" id="SM00409">
    <property type="entry name" value="IG"/>
    <property type="match status" value="8"/>
</dbReference>
<feature type="domain" description="Ig-like" evidence="5">
    <location>
        <begin position="277"/>
        <end position="360"/>
    </location>
</feature>
<keyword evidence="3" id="KW-1015">Disulfide bond</keyword>
<keyword evidence="7" id="KW-1185">Reference proteome</keyword>
<evidence type="ECO:0000313" key="6">
    <source>
        <dbReference type="EMBL" id="QTD48985.1"/>
    </source>
</evidence>
<keyword evidence="2" id="KW-0677">Repeat</keyword>
<gene>
    <name evidence="6" type="ORF">J3U87_25655</name>
</gene>
<feature type="signal peptide" evidence="4">
    <location>
        <begin position="1"/>
        <end position="18"/>
    </location>
</feature>
<name>A0A8A4TR39_SULCO</name>
<dbReference type="InterPro" id="IPR013783">
    <property type="entry name" value="Ig-like_fold"/>
</dbReference>
<feature type="domain" description="Ig-like" evidence="5">
    <location>
        <begin position="24"/>
        <end position="93"/>
    </location>
</feature>
<feature type="domain" description="Ig-like" evidence="5">
    <location>
        <begin position="627"/>
        <end position="710"/>
    </location>
</feature>
<feature type="domain" description="Ig-like" evidence="5">
    <location>
        <begin position="204"/>
        <end position="274"/>
    </location>
</feature>
<feature type="domain" description="Ig-like" evidence="5">
    <location>
        <begin position="473"/>
        <end position="538"/>
    </location>
</feature>
<dbReference type="Gene3D" id="2.60.40.10">
    <property type="entry name" value="Immunoglobulins"/>
    <property type="match status" value="8"/>
</dbReference>
<evidence type="ECO:0000313" key="7">
    <source>
        <dbReference type="Proteomes" id="UP000663929"/>
    </source>
</evidence>
<dbReference type="KEGG" id="scor:J3U87_25655"/>
<dbReference type="CDD" id="cd00096">
    <property type="entry name" value="Ig"/>
    <property type="match status" value="3"/>
</dbReference>
<dbReference type="PANTHER" id="PTHR44170:SF6">
    <property type="entry name" value="CONTACTIN"/>
    <property type="match status" value="1"/>
</dbReference>
<evidence type="ECO:0000256" key="1">
    <source>
        <dbReference type="ARBA" id="ARBA00022729"/>
    </source>
</evidence>
<dbReference type="Pfam" id="PF13927">
    <property type="entry name" value="Ig_3"/>
    <property type="match status" value="4"/>
</dbReference>
<feature type="domain" description="Ig-like" evidence="5">
    <location>
        <begin position="122"/>
        <end position="190"/>
    </location>
</feature>
<dbReference type="InterPro" id="IPR032675">
    <property type="entry name" value="LRR_dom_sf"/>
</dbReference>
<proteinExistence type="predicted"/>
<dbReference type="SUPFAM" id="SSF52058">
    <property type="entry name" value="L domain-like"/>
    <property type="match status" value="1"/>
</dbReference>
<dbReference type="Proteomes" id="UP000663929">
    <property type="component" value="Chromosome"/>
</dbReference>
<accession>A0A8A4TR39</accession>
<reference evidence="6" key="1">
    <citation type="submission" date="2021-03" db="EMBL/GenBank/DDBJ databases">
        <title>Acanthopleuribacteraceae sp. M133.</title>
        <authorList>
            <person name="Wang G."/>
        </authorList>
    </citation>
    <scope>NUCLEOTIDE SEQUENCE</scope>
    <source>
        <strain evidence="6">M133</strain>
    </source>
</reference>
<dbReference type="InterPro" id="IPR001611">
    <property type="entry name" value="Leu-rich_rpt"/>
</dbReference>
<dbReference type="InterPro" id="IPR003598">
    <property type="entry name" value="Ig_sub2"/>
</dbReference>
<evidence type="ECO:0000259" key="5">
    <source>
        <dbReference type="PROSITE" id="PS50835"/>
    </source>
</evidence>
<evidence type="ECO:0000256" key="4">
    <source>
        <dbReference type="SAM" id="SignalP"/>
    </source>
</evidence>
<feature type="domain" description="Ig-like" evidence="5">
    <location>
        <begin position="544"/>
        <end position="626"/>
    </location>
</feature>
<dbReference type="InterPro" id="IPR007110">
    <property type="entry name" value="Ig-like_dom"/>
</dbReference>
<dbReference type="InterPro" id="IPR003599">
    <property type="entry name" value="Ig_sub"/>
</dbReference>
<dbReference type="EMBL" id="CP071793">
    <property type="protein sequence ID" value="QTD48985.1"/>
    <property type="molecule type" value="Genomic_DNA"/>
</dbReference>
<dbReference type="SMART" id="SM00364">
    <property type="entry name" value="LRR_BAC"/>
    <property type="match status" value="2"/>
</dbReference>
<feature type="domain" description="Ig-like" evidence="5">
    <location>
        <begin position="373"/>
        <end position="443"/>
    </location>
</feature>
<dbReference type="SUPFAM" id="SSF48726">
    <property type="entry name" value="Immunoglobulin"/>
    <property type="match status" value="7"/>
</dbReference>
<dbReference type="PROSITE" id="PS50835">
    <property type="entry name" value="IG_LIKE"/>
    <property type="match status" value="8"/>
</dbReference>
<evidence type="ECO:0000256" key="2">
    <source>
        <dbReference type="ARBA" id="ARBA00022737"/>
    </source>
</evidence>
<dbReference type="GO" id="GO:0098609">
    <property type="term" value="P:cell-cell adhesion"/>
    <property type="evidence" value="ECO:0007669"/>
    <property type="project" value="TreeGrafter"/>
</dbReference>